<accession>A0A5B7I486</accession>
<proteinExistence type="predicted"/>
<comment type="caution">
    <text evidence="1">The sequence shown here is derived from an EMBL/GenBank/DDBJ whole genome shotgun (WGS) entry which is preliminary data.</text>
</comment>
<name>A0A5B7I486_PORTR</name>
<protein>
    <submittedName>
        <fullName evidence="1">Uncharacterized protein</fullName>
    </submittedName>
</protein>
<organism evidence="1 2">
    <name type="scientific">Portunus trituberculatus</name>
    <name type="common">Swimming crab</name>
    <name type="synonym">Neptunus trituberculatus</name>
    <dbReference type="NCBI Taxonomy" id="210409"/>
    <lineage>
        <taxon>Eukaryota</taxon>
        <taxon>Metazoa</taxon>
        <taxon>Ecdysozoa</taxon>
        <taxon>Arthropoda</taxon>
        <taxon>Crustacea</taxon>
        <taxon>Multicrustacea</taxon>
        <taxon>Malacostraca</taxon>
        <taxon>Eumalacostraca</taxon>
        <taxon>Eucarida</taxon>
        <taxon>Decapoda</taxon>
        <taxon>Pleocyemata</taxon>
        <taxon>Brachyura</taxon>
        <taxon>Eubrachyura</taxon>
        <taxon>Portunoidea</taxon>
        <taxon>Portunidae</taxon>
        <taxon>Portuninae</taxon>
        <taxon>Portunus</taxon>
    </lineage>
</organism>
<sequence>MEGKTMQKKYDIFLEKYKEGVKRVRKSKHMRYDARCAKAKKSKVVAQKKFMKQQNANRK</sequence>
<evidence type="ECO:0000313" key="2">
    <source>
        <dbReference type="Proteomes" id="UP000324222"/>
    </source>
</evidence>
<dbReference type="Proteomes" id="UP000324222">
    <property type="component" value="Unassembled WGS sequence"/>
</dbReference>
<gene>
    <name evidence="1" type="ORF">E2C01_073916</name>
</gene>
<reference evidence="1 2" key="1">
    <citation type="submission" date="2019-05" db="EMBL/GenBank/DDBJ databases">
        <title>Another draft genome of Portunus trituberculatus and its Hox gene families provides insights of decapod evolution.</title>
        <authorList>
            <person name="Jeong J.-H."/>
            <person name="Song I."/>
            <person name="Kim S."/>
            <person name="Choi T."/>
            <person name="Kim D."/>
            <person name="Ryu S."/>
            <person name="Kim W."/>
        </authorList>
    </citation>
    <scope>NUCLEOTIDE SEQUENCE [LARGE SCALE GENOMIC DNA]</scope>
    <source>
        <tissue evidence="1">Muscle</tissue>
    </source>
</reference>
<dbReference type="EMBL" id="VSRR010051001">
    <property type="protein sequence ID" value="MPC79390.1"/>
    <property type="molecule type" value="Genomic_DNA"/>
</dbReference>
<dbReference type="AlphaFoldDB" id="A0A5B7I486"/>
<keyword evidence="2" id="KW-1185">Reference proteome</keyword>
<evidence type="ECO:0000313" key="1">
    <source>
        <dbReference type="EMBL" id="MPC79390.1"/>
    </source>
</evidence>